<evidence type="ECO:0000313" key="1">
    <source>
        <dbReference type="EMBL" id="MFC5359043.1"/>
    </source>
</evidence>
<proteinExistence type="predicted"/>
<keyword evidence="2" id="KW-1185">Reference proteome</keyword>
<sequence length="108" mass="12173">MALLIILFDRPADLDGSGYRERSRNWIAELTRLDGFVEFSAQWNALRMSPNTMVLIRLSSPEAAIRAISDPALALMFDDMRAHGCHNIMAHPFKNSDLIPAPIIKEVH</sequence>
<dbReference type="RefSeq" id="WP_376998694.1">
    <property type="nucleotide sequence ID" value="NZ_JBHSLC010000109.1"/>
</dbReference>
<gene>
    <name evidence="1" type="ORF">ACFPMG_29015</name>
</gene>
<protein>
    <submittedName>
        <fullName evidence="1">Uncharacterized protein</fullName>
    </submittedName>
</protein>
<evidence type="ECO:0000313" key="2">
    <source>
        <dbReference type="Proteomes" id="UP001596166"/>
    </source>
</evidence>
<dbReference type="Proteomes" id="UP001596166">
    <property type="component" value="Unassembled WGS sequence"/>
</dbReference>
<organism evidence="1 2">
    <name type="scientific">Azospirillum himalayense</name>
    <dbReference type="NCBI Taxonomy" id="654847"/>
    <lineage>
        <taxon>Bacteria</taxon>
        <taxon>Pseudomonadati</taxon>
        <taxon>Pseudomonadota</taxon>
        <taxon>Alphaproteobacteria</taxon>
        <taxon>Rhodospirillales</taxon>
        <taxon>Azospirillaceae</taxon>
        <taxon>Azospirillum</taxon>
    </lineage>
</organism>
<name>A0ABW0GFT7_9PROT</name>
<comment type="caution">
    <text evidence="1">The sequence shown here is derived from an EMBL/GenBank/DDBJ whole genome shotgun (WGS) entry which is preliminary data.</text>
</comment>
<dbReference type="EMBL" id="JBHSLC010000109">
    <property type="protein sequence ID" value="MFC5359043.1"/>
    <property type="molecule type" value="Genomic_DNA"/>
</dbReference>
<reference evidence="2" key="1">
    <citation type="journal article" date="2019" name="Int. J. Syst. Evol. Microbiol.">
        <title>The Global Catalogue of Microorganisms (GCM) 10K type strain sequencing project: providing services to taxonomists for standard genome sequencing and annotation.</title>
        <authorList>
            <consortium name="The Broad Institute Genomics Platform"/>
            <consortium name="The Broad Institute Genome Sequencing Center for Infectious Disease"/>
            <person name="Wu L."/>
            <person name="Ma J."/>
        </authorList>
    </citation>
    <scope>NUCLEOTIDE SEQUENCE [LARGE SCALE GENOMIC DNA]</scope>
    <source>
        <strain evidence="2">CCUG 58760</strain>
    </source>
</reference>
<accession>A0ABW0GFT7</accession>